<comment type="catalytic activity">
    <reaction evidence="8">
        <text>cob(II)yrinate + 2 L-glutamine + 2 ATP + 2 H2O = cob(II)yrinate a,c diamide + 2 L-glutamate + 2 ADP + 2 phosphate + 2 H(+)</text>
        <dbReference type="Rhea" id="RHEA:26289"/>
        <dbReference type="ChEBI" id="CHEBI:15377"/>
        <dbReference type="ChEBI" id="CHEBI:15378"/>
        <dbReference type="ChEBI" id="CHEBI:29985"/>
        <dbReference type="ChEBI" id="CHEBI:30616"/>
        <dbReference type="ChEBI" id="CHEBI:43474"/>
        <dbReference type="ChEBI" id="CHEBI:58359"/>
        <dbReference type="ChEBI" id="CHEBI:58537"/>
        <dbReference type="ChEBI" id="CHEBI:58894"/>
        <dbReference type="ChEBI" id="CHEBI:456216"/>
        <dbReference type="EC" id="6.3.5.11"/>
    </reaction>
</comment>
<dbReference type="InterPro" id="IPR002586">
    <property type="entry name" value="CobQ/CobB/MinD/ParA_Nub-bd_dom"/>
</dbReference>
<dbReference type="InterPro" id="IPR004484">
    <property type="entry name" value="CbiA/CobB_synth"/>
</dbReference>
<dbReference type="InterPro" id="IPR029062">
    <property type="entry name" value="Class_I_gatase-like"/>
</dbReference>
<comment type="caution">
    <text evidence="11">The sequence shown here is derived from an EMBL/GenBank/DDBJ whole genome shotgun (WGS) entry which is preliminary data.</text>
</comment>
<keyword evidence="4 8" id="KW-0547">Nucleotide-binding</keyword>
<dbReference type="STRING" id="1049789.LEP1GSC050_3726"/>
<dbReference type="PROSITE" id="PS51274">
    <property type="entry name" value="GATASE_COBBQ"/>
    <property type="match status" value="1"/>
</dbReference>
<feature type="site" description="Increases nucleophilicity of active site Cys" evidence="8">
    <location>
        <position position="440"/>
    </location>
</feature>
<gene>
    <name evidence="8" type="primary">cbiA</name>
    <name evidence="11" type="synonym">cobB</name>
    <name evidence="11" type="ORF">LEP1GSC050_3726</name>
</gene>
<comment type="similarity">
    <text evidence="8">Belongs to the CobB/CbiA family.</text>
</comment>
<evidence type="ECO:0000256" key="2">
    <source>
        <dbReference type="ARBA" id="ARBA00022573"/>
    </source>
</evidence>
<keyword evidence="2 8" id="KW-0169">Cobalamin biosynthesis</keyword>
<keyword evidence="6 8" id="KW-0460">Magnesium</keyword>
<dbReference type="UniPathway" id="UPA00148">
    <property type="reaction ID" value="UER00231"/>
</dbReference>
<evidence type="ECO:0000256" key="8">
    <source>
        <dbReference type="HAMAP-Rule" id="MF_00027"/>
    </source>
</evidence>
<keyword evidence="5 8" id="KW-0067">ATP-binding</keyword>
<dbReference type="Pfam" id="PF01656">
    <property type="entry name" value="CbiA"/>
    <property type="match status" value="1"/>
</dbReference>
<reference evidence="11" key="1">
    <citation type="submission" date="2013-05" db="EMBL/GenBank/DDBJ databases">
        <authorList>
            <person name="Harkins D.M."/>
            <person name="Durkin A.S."/>
            <person name="Brinkac L.M."/>
            <person name="Haft D.H."/>
            <person name="Selengut J.D."/>
            <person name="Sanka R."/>
            <person name="DePew J."/>
            <person name="Purushe J."/>
            <person name="Hartskeerl R.A."/>
            <person name="Ahmed A."/>
            <person name="van der Linden H."/>
            <person name="Goris M.G.A."/>
            <person name="Vinetz J.M."/>
            <person name="Sutton G.G."/>
            <person name="Nierman W.C."/>
            <person name="Fouts D.E."/>
        </authorList>
    </citation>
    <scope>NUCLEOTIDE SEQUENCE [LARGE SCALE GENOMIC DNA]</scope>
    <source>
        <strain evidence="11">5399</strain>
    </source>
</reference>
<dbReference type="AlphaFoldDB" id="T0GHM6"/>
<comment type="pathway">
    <text evidence="8">Cofactor biosynthesis; adenosylcobalamin biosynthesis; cob(II)yrinate a,c-diamide from sirohydrochlorin (anaerobic route): step 10/10.</text>
</comment>
<evidence type="ECO:0000259" key="10">
    <source>
        <dbReference type="Pfam" id="PF07685"/>
    </source>
</evidence>
<dbReference type="HAMAP" id="MF_00027">
    <property type="entry name" value="CobB_CbiA"/>
    <property type="match status" value="1"/>
</dbReference>
<dbReference type="GO" id="GO:0005524">
    <property type="term" value="F:ATP binding"/>
    <property type="evidence" value="ECO:0007669"/>
    <property type="project" value="UniProtKB-UniRule"/>
</dbReference>
<dbReference type="NCBIfam" id="TIGR00379">
    <property type="entry name" value="cobB"/>
    <property type="match status" value="1"/>
</dbReference>
<dbReference type="CDD" id="cd05388">
    <property type="entry name" value="CobB_N"/>
    <property type="match status" value="1"/>
</dbReference>
<dbReference type="PANTHER" id="PTHR43873">
    <property type="entry name" value="COBYRINATE A,C-DIAMIDE SYNTHASE"/>
    <property type="match status" value="1"/>
</dbReference>
<organism evidence="11 12">
    <name type="scientific">Leptospira broomii serovar Hurstbridge str. 5399</name>
    <dbReference type="NCBI Taxonomy" id="1049789"/>
    <lineage>
        <taxon>Bacteria</taxon>
        <taxon>Pseudomonadati</taxon>
        <taxon>Spirochaetota</taxon>
        <taxon>Spirochaetia</taxon>
        <taxon>Leptospirales</taxon>
        <taxon>Leptospiraceae</taxon>
        <taxon>Leptospira</taxon>
    </lineage>
</organism>
<dbReference type="Proteomes" id="UP000015454">
    <property type="component" value="Unassembled WGS sequence"/>
</dbReference>
<sequence length="462" mass="50840">MEKSPSIPRILIAGTGSGVGKTTTVLALSQAFRKRGLRVSTFKCGPDYLDPTYHTLVAGVTCQNLDGWLMGKEAVLKTFQAASAESDIAIIEGVMGLFDGASPTGDAGSSAEIAKWLEAPTLIVLDARGMARTIAPLVLGLKNFDTSLEVSGVIANFIGTENHREILRSALDPFLPLVGGFPKSPEHSFPERHLGLRSAQEAGIGDDKLAYWADLCETWFDLDRIWKIASEKLYKPIASELKVNRSKTSYKCRIGLAKDNAFHFYYEDNLRRLEMAGAELIPFSPISDSKLPKIDGLYIGGGYPELFAEALSSNRTLLKEIYEFGMNGRPIYAECGGLMYLSEEIETVNGNSFSMVGLIPAKVRMHEKLQALGYTEVSTEETSFLGSAGTRFRGHQFRYSSLEVKEHKNVKLLYRIRKRKGETTSSEGYSDRNILGSYVHAHWASNPSIPENFVAACVRIPS</sequence>
<protein>
    <recommendedName>
        <fullName evidence="8">Cobyrinate a,c-diamide synthase</fullName>
        <ecNumber evidence="8">6.3.5.11</ecNumber>
    </recommendedName>
    <alternativeName>
        <fullName evidence="8">Cobyrinic acid a,c-diamide synthetase</fullName>
    </alternativeName>
</protein>
<evidence type="ECO:0000256" key="6">
    <source>
        <dbReference type="ARBA" id="ARBA00022842"/>
    </source>
</evidence>
<dbReference type="RefSeq" id="WP_010571822.1">
    <property type="nucleotide sequence ID" value="NZ_AHMO02000008.1"/>
</dbReference>
<dbReference type="Gene3D" id="3.40.50.300">
    <property type="entry name" value="P-loop containing nucleotide triphosphate hydrolases"/>
    <property type="match status" value="2"/>
</dbReference>
<dbReference type="InterPro" id="IPR027417">
    <property type="entry name" value="P-loop_NTPase"/>
</dbReference>
<dbReference type="OrthoDB" id="9764035at2"/>
<dbReference type="InterPro" id="IPR011698">
    <property type="entry name" value="GATase_3"/>
</dbReference>
<name>T0GHM6_9LEPT</name>
<keyword evidence="3 8" id="KW-0436">Ligase</keyword>
<dbReference type="SUPFAM" id="SSF52317">
    <property type="entry name" value="Class I glutamine amidotransferase-like"/>
    <property type="match status" value="1"/>
</dbReference>
<dbReference type="CDD" id="cd03130">
    <property type="entry name" value="GATase1_CobB"/>
    <property type="match status" value="1"/>
</dbReference>
<comment type="domain">
    <text evidence="8">Comprises of two domains. The C-terminal domain contains the binding site for glutamine and catalyzes the hydrolysis of this substrate to glutamate and ammonia. The N-terminal domain is anticipated to bind ATP and cobyrinate and catalyzes the ultimate synthesis of the diamide product. The ammonia produced via the glutaminase domain is probably translocated to the adjacent domain via a molecular tunnel, where it reacts with an activated intermediate.</text>
</comment>
<feature type="active site" description="Nucleophile" evidence="8">
    <location>
        <position position="335"/>
    </location>
</feature>
<evidence type="ECO:0000256" key="1">
    <source>
        <dbReference type="ARBA" id="ARBA00001946"/>
    </source>
</evidence>
<evidence type="ECO:0000256" key="3">
    <source>
        <dbReference type="ARBA" id="ARBA00022598"/>
    </source>
</evidence>
<proteinExistence type="inferred from homology"/>
<dbReference type="Pfam" id="PF07685">
    <property type="entry name" value="GATase_3"/>
    <property type="match status" value="1"/>
</dbReference>
<dbReference type="EMBL" id="AHMO02000008">
    <property type="protein sequence ID" value="EQA44903.1"/>
    <property type="molecule type" value="Genomic_DNA"/>
</dbReference>
<keyword evidence="12" id="KW-1185">Reference proteome</keyword>
<comment type="cofactor">
    <cofactor evidence="1 8">
        <name>Mg(2+)</name>
        <dbReference type="ChEBI" id="CHEBI:18420"/>
    </cofactor>
</comment>
<feature type="domain" description="CobQ/CobB/MinD/ParA nucleotide binding" evidence="9">
    <location>
        <begin position="10"/>
        <end position="173"/>
    </location>
</feature>
<dbReference type="GO" id="GO:0009236">
    <property type="term" value="P:cobalamin biosynthetic process"/>
    <property type="evidence" value="ECO:0007669"/>
    <property type="project" value="UniProtKB-UniRule"/>
</dbReference>
<feature type="domain" description="CobB/CobQ-like glutamine amidotransferase" evidence="10">
    <location>
        <begin position="253"/>
        <end position="446"/>
    </location>
</feature>
<comment type="miscellaneous">
    <text evidence="8">The a and c carboxylates of cobyrinate are activated for nucleophilic attack via formation of a phosphorylated intermediate by ATP. CbiA catalyzes first the amidation of the c-carboxylate, and then that of the a-carboxylate.</text>
</comment>
<comment type="function">
    <text evidence="8">Catalyzes the ATP-dependent amidation of the two carboxylate groups at positions a and c of cobyrinate, using either L-glutamine or ammonia as the nitrogen source.</text>
</comment>
<accession>T0GHM6</accession>
<dbReference type="PANTHER" id="PTHR43873:SF1">
    <property type="entry name" value="COBYRINATE A,C-DIAMIDE SYNTHASE"/>
    <property type="match status" value="1"/>
</dbReference>
<evidence type="ECO:0000256" key="7">
    <source>
        <dbReference type="ARBA" id="ARBA00022962"/>
    </source>
</evidence>
<dbReference type="EC" id="6.3.5.11" evidence="8"/>
<dbReference type="GO" id="GO:0042242">
    <property type="term" value="F:cobyrinic acid a,c-diamide synthase activity"/>
    <property type="evidence" value="ECO:0007669"/>
    <property type="project" value="UniProtKB-UniRule"/>
</dbReference>
<evidence type="ECO:0000256" key="5">
    <source>
        <dbReference type="ARBA" id="ARBA00022840"/>
    </source>
</evidence>
<dbReference type="Gene3D" id="3.40.50.880">
    <property type="match status" value="1"/>
</dbReference>
<evidence type="ECO:0000259" key="9">
    <source>
        <dbReference type="Pfam" id="PF01656"/>
    </source>
</evidence>
<dbReference type="NCBIfam" id="NF002204">
    <property type="entry name" value="PRK01077.1"/>
    <property type="match status" value="1"/>
</dbReference>
<evidence type="ECO:0000313" key="11">
    <source>
        <dbReference type="EMBL" id="EQA44903.1"/>
    </source>
</evidence>
<dbReference type="SUPFAM" id="SSF52540">
    <property type="entry name" value="P-loop containing nucleoside triphosphate hydrolases"/>
    <property type="match status" value="1"/>
</dbReference>
<evidence type="ECO:0000256" key="4">
    <source>
        <dbReference type="ARBA" id="ARBA00022741"/>
    </source>
</evidence>
<keyword evidence="7 8" id="KW-0315">Glutamine amidotransferase</keyword>
<evidence type="ECO:0000313" key="12">
    <source>
        <dbReference type="Proteomes" id="UP000015454"/>
    </source>
</evidence>